<organism evidence="2 3">
    <name type="scientific">Spirosoma arboris</name>
    <dbReference type="NCBI Taxonomy" id="2682092"/>
    <lineage>
        <taxon>Bacteria</taxon>
        <taxon>Pseudomonadati</taxon>
        <taxon>Bacteroidota</taxon>
        <taxon>Cytophagia</taxon>
        <taxon>Cytophagales</taxon>
        <taxon>Cytophagaceae</taxon>
        <taxon>Spirosoma</taxon>
    </lineage>
</organism>
<sequence>MRAVGTKPGLFRIQLNQFWDETKVVSGNRDALVTLLIYRKQNPILVERITLYIKETLPLTFGNAACANLRQLNFSQARYYDNHQFDPTLYTDPGGYYIVWERCCRNDGLTNVNNAVATGVAMTFYLEFPPMLKNGVNFTNSAPEFRLPNGDYICINKPFTFDAGATDADGDQLRYSLVTPLNGYTTNISPGVTDVSPRDSYPPISWAPGFSLANVIPGNPPLSIDPATGVLRVRASAEGLYLFSVQCEEFRNGERIGSVRRDFMLPVVDCSKNTPPPAVIMASGKVAADLVSCNSQPLILAVEKDPVWAYQWQKDGNNIRGSTSDTLQVREAGVYTVVKSQAKACANDTTSQAVKISFIKAPAISLSLATLEPYCLGDTLTLKATGQLDYQYKWQYNGKDIAGEQQTTLRVYQSGTYGVLARTTVGACEGKDSLKVTLNSRPTVKINAPALGFCPDQSIQLTADGTGASRYQWQQNGTKLSDTTSRLLARQAGTYQVTVTAPGGCTATSSLVTLTQYDRPIVQFDSIFPICLTSSTTLISLAAQPTGGVYTGTGVQENRFDPAVAGVGKHKLTYNFTSGQGCQAEQSRWVEVSPGVNLTGPTTYKLAKGQNVQLLIQADQPISRYQWEPPASLSQVDVSSPIARPLETTAYSLTATSTMGCSNTLSLLVVVSDLLDIPTAFSPNGDGLNDVWVLPNIGVFPDCEVSIYNRWGELVFFSRGYAQPWDGTYKQERVQTGVYTYQIHIGDGTAATSYRGQLMVIH</sequence>
<accession>A0A7K1SG57</accession>
<dbReference type="AlphaFoldDB" id="A0A7K1SG57"/>
<dbReference type="Gene3D" id="2.60.40.10">
    <property type="entry name" value="Immunoglobulins"/>
    <property type="match status" value="2"/>
</dbReference>
<dbReference type="InterPro" id="IPR007110">
    <property type="entry name" value="Ig-like_dom"/>
</dbReference>
<dbReference type="InterPro" id="IPR013783">
    <property type="entry name" value="Ig-like_fold"/>
</dbReference>
<name>A0A7K1SG57_9BACT</name>
<gene>
    <name evidence="2" type="ORF">GO755_22210</name>
</gene>
<dbReference type="EMBL" id="WPIN01000008">
    <property type="protein sequence ID" value="MVM32771.1"/>
    <property type="molecule type" value="Genomic_DNA"/>
</dbReference>
<dbReference type="PROSITE" id="PS50835">
    <property type="entry name" value="IG_LIKE"/>
    <property type="match status" value="1"/>
</dbReference>
<evidence type="ECO:0000313" key="3">
    <source>
        <dbReference type="Proteomes" id="UP000436006"/>
    </source>
</evidence>
<proteinExistence type="predicted"/>
<dbReference type="InterPro" id="IPR026341">
    <property type="entry name" value="T9SS_type_B"/>
</dbReference>
<protein>
    <submittedName>
        <fullName evidence="2">T9SS type B sorting domain-containing protein</fullName>
    </submittedName>
</protein>
<keyword evidence="3" id="KW-1185">Reference proteome</keyword>
<reference evidence="2 3" key="1">
    <citation type="submission" date="2019-12" db="EMBL/GenBank/DDBJ databases">
        <title>Spirosoma sp. HMF4905 genome sequencing and assembly.</title>
        <authorList>
            <person name="Kang H."/>
            <person name="Cha I."/>
            <person name="Kim H."/>
            <person name="Joh K."/>
        </authorList>
    </citation>
    <scope>NUCLEOTIDE SEQUENCE [LARGE SCALE GENOMIC DNA]</scope>
    <source>
        <strain evidence="2 3">HMF4905</strain>
    </source>
</reference>
<dbReference type="NCBIfam" id="TIGR04131">
    <property type="entry name" value="Bac_Flav_CTERM"/>
    <property type="match status" value="1"/>
</dbReference>
<dbReference type="Pfam" id="PF13585">
    <property type="entry name" value="CHU_C"/>
    <property type="match status" value="1"/>
</dbReference>
<comment type="caution">
    <text evidence="2">The sequence shown here is derived from an EMBL/GenBank/DDBJ whole genome shotgun (WGS) entry which is preliminary data.</text>
</comment>
<feature type="domain" description="Ig-like" evidence="1">
    <location>
        <begin position="266"/>
        <end position="357"/>
    </location>
</feature>
<dbReference type="Proteomes" id="UP000436006">
    <property type="component" value="Unassembled WGS sequence"/>
</dbReference>
<evidence type="ECO:0000313" key="2">
    <source>
        <dbReference type="EMBL" id="MVM32771.1"/>
    </source>
</evidence>
<evidence type="ECO:0000259" key="1">
    <source>
        <dbReference type="PROSITE" id="PS50835"/>
    </source>
</evidence>